<sequence>MRYVSIGRTQEAPESRGSIWITEQNGKQNRRGALCCGLGVVQEALTAGAQWWSGLSGSSSLALGGKVSARGEDDVEEVVSTVLEVVG</sequence>
<reference evidence="1 2" key="1">
    <citation type="submission" date="2018-12" db="EMBL/GenBank/DDBJ databases">
        <title>Genome sequence and assembly of Colletotrichum trifolii.</title>
        <authorList>
            <person name="Gan P."/>
            <person name="Shirasu K."/>
        </authorList>
    </citation>
    <scope>NUCLEOTIDE SEQUENCE [LARGE SCALE GENOMIC DNA]</scope>
    <source>
        <strain evidence="1 2">543-2</strain>
    </source>
</reference>
<evidence type="ECO:0000313" key="2">
    <source>
        <dbReference type="Proteomes" id="UP000295703"/>
    </source>
</evidence>
<dbReference type="EMBL" id="RYZW01000002">
    <property type="protein sequence ID" value="TDZ74917.1"/>
    <property type="molecule type" value="Genomic_DNA"/>
</dbReference>
<organism evidence="1 2">
    <name type="scientific">Colletotrichum trifolii</name>
    <dbReference type="NCBI Taxonomy" id="5466"/>
    <lineage>
        <taxon>Eukaryota</taxon>
        <taxon>Fungi</taxon>
        <taxon>Dikarya</taxon>
        <taxon>Ascomycota</taxon>
        <taxon>Pezizomycotina</taxon>
        <taxon>Sordariomycetes</taxon>
        <taxon>Hypocreomycetidae</taxon>
        <taxon>Glomerellales</taxon>
        <taxon>Glomerellaceae</taxon>
        <taxon>Colletotrichum</taxon>
        <taxon>Colletotrichum orbiculare species complex</taxon>
    </lineage>
</organism>
<proteinExistence type="predicted"/>
<evidence type="ECO:0000313" key="1">
    <source>
        <dbReference type="EMBL" id="TDZ74917.1"/>
    </source>
</evidence>
<dbReference type="AlphaFoldDB" id="A0A4R8RTA0"/>
<protein>
    <submittedName>
        <fullName evidence="1">Uncharacterized protein</fullName>
    </submittedName>
</protein>
<accession>A0A4R8RTA0</accession>
<gene>
    <name evidence="1" type="ORF">CTRI78_v000343</name>
</gene>
<name>A0A4R8RTA0_COLTR</name>
<dbReference type="Proteomes" id="UP000295703">
    <property type="component" value="Unassembled WGS sequence"/>
</dbReference>
<keyword evidence="2" id="KW-1185">Reference proteome</keyword>
<comment type="caution">
    <text evidence="1">The sequence shown here is derived from an EMBL/GenBank/DDBJ whole genome shotgun (WGS) entry which is preliminary data.</text>
</comment>